<dbReference type="GO" id="GO:0005886">
    <property type="term" value="C:plasma membrane"/>
    <property type="evidence" value="ECO:0007669"/>
    <property type="project" value="UniProtKB-SubCell"/>
</dbReference>
<dbReference type="OrthoDB" id="1758221at2"/>
<feature type="transmembrane region" description="Helical" evidence="6">
    <location>
        <begin position="155"/>
        <end position="176"/>
    </location>
</feature>
<keyword evidence="5 6" id="KW-0472">Membrane</keyword>
<dbReference type="Proteomes" id="UP000250369">
    <property type="component" value="Unassembled WGS sequence"/>
</dbReference>
<comment type="caution">
    <text evidence="8">The sequence shown here is derived from an EMBL/GenBank/DDBJ whole genome shotgun (WGS) entry which is preliminary data.</text>
</comment>
<feature type="transmembrane region" description="Helical" evidence="6">
    <location>
        <begin position="79"/>
        <end position="96"/>
    </location>
</feature>
<dbReference type="CDD" id="cd16380">
    <property type="entry name" value="YitT_C"/>
    <property type="match status" value="1"/>
</dbReference>
<feature type="transmembrane region" description="Helical" evidence="6">
    <location>
        <begin position="12"/>
        <end position="32"/>
    </location>
</feature>
<evidence type="ECO:0000256" key="6">
    <source>
        <dbReference type="SAM" id="Phobius"/>
    </source>
</evidence>
<dbReference type="EMBL" id="QMFB01000016">
    <property type="protein sequence ID" value="RAV18499.1"/>
    <property type="molecule type" value="Genomic_DNA"/>
</dbReference>
<evidence type="ECO:0000256" key="3">
    <source>
        <dbReference type="ARBA" id="ARBA00022692"/>
    </source>
</evidence>
<feature type="domain" description="DUF2179" evidence="7">
    <location>
        <begin position="229"/>
        <end position="283"/>
    </location>
</feature>
<dbReference type="RefSeq" id="WP_113033643.1">
    <property type="nucleotide sequence ID" value="NZ_QMFB01000016.1"/>
</dbReference>
<protein>
    <recommendedName>
        <fullName evidence="7">DUF2179 domain-containing protein</fullName>
    </recommendedName>
</protein>
<keyword evidence="9" id="KW-1185">Reference proteome</keyword>
<feature type="transmembrane region" description="Helical" evidence="6">
    <location>
        <begin position="116"/>
        <end position="134"/>
    </location>
</feature>
<proteinExistence type="predicted"/>
<comment type="subcellular location">
    <subcellularLocation>
        <location evidence="1">Cell membrane</location>
        <topology evidence="1">Multi-pass membrane protein</topology>
    </subcellularLocation>
</comment>
<dbReference type="InterPro" id="IPR051461">
    <property type="entry name" value="UPF0750_membrane"/>
</dbReference>
<dbReference type="Pfam" id="PF02588">
    <property type="entry name" value="YitT_membrane"/>
    <property type="match status" value="1"/>
</dbReference>
<dbReference type="Gene3D" id="3.30.70.120">
    <property type="match status" value="1"/>
</dbReference>
<evidence type="ECO:0000256" key="1">
    <source>
        <dbReference type="ARBA" id="ARBA00004651"/>
    </source>
</evidence>
<gene>
    <name evidence="8" type="ORF">DQG23_24665</name>
</gene>
<evidence type="ECO:0000313" key="8">
    <source>
        <dbReference type="EMBL" id="RAV18499.1"/>
    </source>
</evidence>
<evidence type="ECO:0000256" key="4">
    <source>
        <dbReference type="ARBA" id="ARBA00022989"/>
    </source>
</evidence>
<dbReference type="Pfam" id="PF10035">
    <property type="entry name" value="DUF2179"/>
    <property type="match status" value="1"/>
</dbReference>
<name>A0A329MEU4_9BACL</name>
<keyword evidence="4 6" id="KW-1133">Transmembrane helix</keyword>
<evidence type="ECO:0000259" key="7">
    <source>
        <dbReference type="Pfam" id="PF10035"/>
    </source>
</evidence>
<dbReference type="PIRSF" id="PIRSF006483">
    <property type="entry name" value="Membrane_protein_YitT"/>
    <property type="match status" value="1"/>
</dbReference>
<accession>A0A329MEU4</accession>
<organism evidence="8 9">
    <name type="scientific">Paenibacillus contaminans</name>
    <dbReference type="NCBI Taxonomy" id="450362"/>
    <lineage>
        <taxon>Bacteria</taxon>
        <taxon>Bacillati</taxon>
        <taxon>Bacillota</taxon>
        <taxon>Bacilli</taxon>
        <taxon>Bacillales</taxon>
        <taxon>Paenibacillaceae</taxon>
        <taxon>Paenibacillus</taxon>
    </lineage>
</organism>
<dbReference type="AlphaFoldDB" id="A0A329MEU4"/>
<dbReference type="PANTHER" id="PTHR33545:SF10">
    <property type="entry name" value="UPF0750 MEMBRANE PROTEIN YPJC"/>
    <property type="match status" value="1"/>
</dbReference>
<evidence type="ECO:0000256" key="5">
    <source>
        <dbReference type="ARBA" id="ARBA00023136"/>
    </source>
</evidence>
<dbReference type="InterPro" id="IPR015867">
    <property type="entry name" value="N-reg_PII/ATP_PRibTrfase_C"/>
</dbReference>
<dbReference type="InterPro" id="IPR019264">
    <property type="entry name" value="DUF2179"/>
</dbReference>
<reference evidence="8 9" key="1">
    <citation type="journal article" date="2009" name="Int. J. Syst. Evol. Microbiol.">
        <title>Paenibacillus contaminans sp. nov., isolated from a contaminated laboratory plate.</title>
        <authorList>
            <person name="Chou J.H."/>
            <person name="Lee J.H."/>
            <person name="Lin M.C."/>
            <person name="Chang P.S."/>
            <person name="Arun A.B."/>
            <person name="Young C.C."/>
            <person name="Chen W.M."/>
        </authorList>
    </citation>
    <scope>NUCLEOTIDE SEQUENCE [LARGE SCALE GENOMIC DNA]</scope>
    <source>
        <strain evidence="8 9">CKOBP-6</strain>
    </source>
</reference>
<dbReference type="InterPro" id="IPR003740">
    <property type="entry name" value="YitT"/>
</dbReference>
<sequence length="289" mass="31924">MLLFKERLRLKQLVPIFIGTAVYAFGLHYFVISNELMEGGITGVALLLKYAFDLPPSYTTLLLNVPLFLIGWRALGKGALALSIFGTVSLSFFLWVMERLIQRNWIEPFTTHQDFFLATLYAGVTLGTGLGIVFRYGGTTGGSDIIARLANKWKGWSIGQVILALDAIIIGAAIFYIPREKILYTMVAVFVASKMIDFITEGAYAAKAFTVVSDRSGELAQLITNEMDRGVTLLQAKGAYSQQNKEVVYCVVARSEMRQIKSLIKAVDPKAFIIISDVHDVLGEGFKEG</sequence>
<evidence type="ECO:0000256" key="2">
    <source>
        <dbReference type="ARBA" id="ARBA00022475"/>
    </source>
</evidence>
<feature type="transmembrane region" description="Helical" evidence="6">
    <location>
        <begin position="52"/>
        <end position="72"/>
    </location>
</feature>
<keyword evidence="2" id="KW-1003">Cell membrane</keyword>
<dbReference type="PANTHER" id="PTHR33545">
    <property type="entry name" value="UPF0750 MEMBRANE PROTEIN YITT-RELATED"/>
    <property type="match status" value="1"/>
</dbReference>
<evidence type="ECO:0000313" key="9">
    <source>
        <dbReference type="Proteomes" id="UP000250369"/>
    </source>
</evidence>
<keyword evidence="3 6" id="KW-0812">Transmembrane</keyword>